<dbReference type="EMBL" id="REGW02000023">
    <property type="protein sequence ID" value="KAE8278916.1"/>
    <property type="molecule type" value="Genomic_DNA"/>
</dbReference>
<feature type="signal peptide" evidence="3">
    <location>
        <begin position="1"/>
        <end position="19"/>
    </location>
</feature>
<comment type="caution">
    <text evidence="4">The sequence shown here is derived from an EMBL/GenBank/DDBJ whole genome shotgun (WGS) entry which is preliminary data.</text>
</comment>
<dbReference type="InterPro" id="IPR013783">
    <property type="entry name" value="Ig-like_fold"/>
</dbReference>
<dbReference type="GO" id="GO:0009897">
    <property type="term" value="C:external side of plasma membrane"/>
    <property type="evidence" value="ECO:0007669"/>
    <property type="project" value="TreeGrafter"/>
</dbReference>
<evidence type="ECO:0000313" key="4">
    <source>
        <dbReference type="EMBL" id="KAE8278916.1"/>
    </source>
</evidence>
<dbReference type="GO" id="GO:0004896">
    <property type="term" value="F:cytokine receptor activity"/>
    <property type="evidence" value="ECO:0007669"/>
    <property type="project" value="TreeGrafter"/>
</dbReference>
<gene>
    <name evidence="4" type="ORF">D5F01_LYC22498</name>
</gene>
<feature type="transmembrane region" description="Helical" evidence="2">
    <location>
        <begin position="318"/>
        <end position="340"/>
    </location>
</feature>
<evidence type="ECO:0000313" key="5">
    <source>
        <dbReference type="Proteomes" id="UP000424527"/>
    </source>
</evidence>
<accession>A0A6G0HIW2</accession>
<evidence type="ECO:0000256" key="1">
    <source>
        <dbReference type="ARBA" id="ARBA00023157"/>
    </source>
</evidence>
<evidence type="ECO:0000256" key="2">
    <source>
        <dbReference type="SAM" id="Phobius"/>
    </source>
</evidence>
<organism evidence="4 5">
    <name type="scientific">Larimichthys crocea</name>
    <name type="common">Large yellow croaker</name>
    <name type="synonym">Pseudosciaena crocea</name>
    <dbReference type="NCBI Taxonomy" id="215358"/>
    <lineage>
        <taxon>Eukaryota</taxon>
        <taxon>Metazoa</taxon>
        <taxon>Chordata</taxon>
        <taxon>Craniata</taxon>
        <taxon>Vertebrata</taxon>
        <taxon>Euteleostomi</taxon>
        <taxon>Actinopterygii</taxon>
        <taxon>Neopterygii</taxon>
        <taxon>Teleostei</taxon>
        <taxon>Neoteleostei</taxon>
        <taxon>Acanthomorphata</taxon>
        <taxon>Eupercaria</taxon>
        <taxon>Sciaenidae</taxon>
        <taxon>Larimichthys</taxon>
    </lineage>
</organism>
<keyword evidence="1" id="KW-1015">Disulfide bond</keyword>
<keyword evidence="2" id="KW-1133">Transmembrane helix</keyword>
<sequence>MSVIRGLFVSVTLSALIMALHCKADQYPQQWNLTYKWLDRFTVNISWKKPIGLADDSGIKYCMKNIEDDNDEVRVNDKLEIIKTLLTEEKRTDSWTYHIWTIGDNSSQSNESVPAMYTIRTLKPRDEVVKDFKCFAITDKMNCSWIPANRSQNLVLSYRIIGRTQEEIQKLNKCDETYSNGERDGCYLHIEPKPQNIFVLVETDTAMMTFIPDIDLLPPRLSVKEEGVNLKLSWNASEFKKMCRESEYQYEVCYSECNEWSPCQKTSPGKSSMEIIYNKNCQYEFKSRVMTTEYCFSLSSTFAEPVIYGTNKTPDETLTVVAIFIPIILSACIILSCYCFRRYIFRHSTKCL</sequence>
<protein>
    <submittedName>
        <fullName evidence="4">Uncharacterized protein</fullName>
    </submittedName>
</protein>
<name>A0A6G0HIW2_LARCR</name>
<dbReference type="Proteomes" id="UP000424527">
    <property type="component" value="Unassembled WGS sequence"/>
</dbReference>
<dbReference type="PANTHER" id="PTHR23037:SF35">
    <property type="entry name" value="FIBRONECTIN TYPE-III DOMAIN-CONTAINING PROTEIN"/>
    <property type="match status" value="1"/>
</dbReference>
<keyword evidence="2" id="KW-0812">Transmembrane</keyword>
<evidence type="ECO:0000256" key="3">
    <source>
        <dbReference type="SAM" id="SignalP"/>
    </source>
</evidence>
<dbReference type="AlphaFoldDB" id="A0A6G0HIW2"/>
<dbReference type="Gene3D" id="2.60.40.10">
    <property type="entry name" value="Immunoglobulins"/>
    <property type="match status" value="1"/>
</dbReference>
<keyword evidence="3" id="KW-0732">Signal</keyword>
<keyword evidence="2" id="KW-0472">Membrane</keyword>
<dbReference type="PANTHER" id="PTHR23037">
    <property type="entry name" value="CYTOKINE RECEPTOR"/>
    <property type="match status" value="1"/>
</dbReference>
<keyword evidence="5" id="KW-1185">Reference proteome</keyword>
<proteinExistence type="predicted"/>
<feature type="chain" id="PRO_5026227384" evidence="3">
    <location>
        <begin position="20"/>
        <end position="352"/>
    </location>
</feature>
<reference evidence="4 5" key="1">
    <citation type="submission" date="2019-07" db="EMBL/GenBank/DDBJ databases">
        <title>Chromosome genome assembly for large yellow croaker.</title>
        <authorList>
            <person name="Xiao S."/>
        </authorList>
    </citation>
    <scope>NUCLEOTIDE SEQUENCE [LARGE SCALE GENOMIC DNA]</scope>
    <source>
        <strain evidence="4">JMULYC20181020</strain>
        <tissue evidence="4">Muscle</tissue>
    </source>
</reference>